<accession>A0A7L5DVH3</accession>
<keyword evidence="4" id="KW-1185">Reference proteome</keyword>
<dbReference type="KEGG" id="srho:HH216_14860"/>
<keyword evidence="2" id="KW-1133">Transmembrane helix</keyword>
<evidence type="ECO:0000313" key="3">
    <source>
        <dbReference type="EMBL" id="QJD79550.1"/>
    </source>
</evidence>
<keyword evidence="2" id="KW-0472">Membrane</keyword>
<dbReference type="AlphaFoldDB" id="A0A7L5DVH3"/>
<sequence>MENYASIIPELLKLSPIAAVLFICLAVVWKYVQKKDEALTAAQAHTNDKLLEMQEKMIVSNNNVATSHVTLATAIGKLSETIDDNQAQVMRELDEIKTGTKVRSLPGRSRTVSEPKAQA</sequence>
<reference evidence="3 4" key="1">
    <citation type="submission" date="2020-04" db="EMBL/GenBank/DDBJ databases">
        <title>Genome sequencing of novel species.</title>
        <authorList>
            <person name="Heo J."/>
            <person name="Kim S.-J."/>
            <person name="Kim J.-S."/>
            <person name="Hong S.-B."/>
            <person name="Kwon S.-W."/>
        </authorList>
    </citation>
    <scope>NUCLEOTIDE SEQUENCE [LARGE SCALE GENOMIC DNA]</scope>
    <source>
        <strain evidence="3 4">CJU-R4</strain>
    </source>
</reference>
<gene>
    <name evidence="3" type="ORF">HH216_14860</name>
</gene>
<evidence type="ECO:0000313" key="4">
    <source>
        <dbReference type="Proteomes" id="UP000501128"/>
    </source>
</evidence>
<proteinExistence type="predicted"/>
<evidence type="ECO:0000256" key="1">
    <source>
        <dbReference type="SAM" id="MobiDB-lite"/>
    </source>
</evidence>
<evidence type="ECO:0000256" key="2">
    <source>
        <dbReference type="SAM" id="Phobius"/>
    </source>
</evidence>
<name>A0A7L5DVH3_9BACT</name>
<dbReference type="Proteomes" id="UP000501128">
    <property type="component" value="Chromosome"/>
</dbReference>
<dbReference type="RefSeq" id="WP_169551514.1">
    <property type="nucleotide sequence ID" value="NZ_CP051677.1"/>
</dbReference>
<keyword evidence="2" id="KW-0812">Transmembrane</keyword>
<feature type="transmembrane region" description="Helical" evidence="2">
    <location>
        <begin position="12"/>
        <end position="32"/>
    </location>
</feature>
<organism evidence="3 4">
    <name type="scientific">Spirosoma rhododendri</name>
    <dbReference type="NCBI Taxonomy" id="2728024"/>
    <lineage>
        <taxon>Bacteria</taxon>
        <taxon>Pseudomonadati</taxon>
        <taxon>Bacteroidota</taxon>
        <taxon>Cytophagia</taxon>
        <taxon>Cytophagales</taxon>
        <taxon>Cytophagaceae</taxon>
        <taxon>Spirosoma</taxon>
    </lineage>
</organism>
<protein>
    <submittedName>
        <fullName evidence="3">Uncharacterized protein</fullName>
    </submittedName>
</protein>
<dbReference type="EMBL" id="CP051677">
    <property type="protein sequence ID" value="QJD79550.1"/>
    <property type="molecule type" value="Genomic_DNA"/>
</dbReference>
<feature type="region of interest" description="Disordered" evidence="1">
    <location>
        <begin position="100"/>
        <end position="119"/>
    </location>
</feature>